<dbReference type="PANTHER" id="PTHR48070">
    <property type="entry name" value="ESTERASE OVCA2"/>
    <property type="match status" value="1"/>
</dbReference>
<feature type="domain" description="Serine hydrolase" evidence="2">
    <location>
        <begin position="2"/>
        <end position="222"/>
    </location>
</feature>
<dbReference type="SUPFAM" id="SSF53474">
    <property type="entry name" value="alpha/beta-Hydrolases"/>
    <property type="match status" value="1"/>
</dbReference>
<proteinExistence type="predicted"/>
<dbReference type="GO" id="GO:0005737">
    <property type="term" value="C:cytoplasm"/>
    <property type="evidence" value="ECO:0007669"/>
    <property type="project" value="TreeGrafter"/>
</dbReference>
<dbReference type="InterPro" id="IPR029058">
    <property type="entry name" value="AB_hydrolase_fold"/>
</dbReference>
<keyword evidence="1 3" id="KW-0378">Hydrolase</keyword>
<dbReference type="AlphaFoldDB" id="A0A1X2ITW7"/>
<dbReference type="Gene3D" id="3.40.50.1820">
    <property type="entry name" value="alpha/beta hydrolase"/>
    <property type="match status" value="1"/>
</dbReference>
<dbReference type="InterPro" id="IPR050593">
    <property type="entry name" value="LovG"/>
</dbReference>
<comment type="caution">
    <text evidence="3">The sequence shown here is derived from an EMBL/GenBank/DDBJ whole genome shotgun (WGS) entry which is preliminary data.</text>
</comment>
<protein>
    <submittedName>
        <fullName evidence="3">Serine hydrolase FSH</fullName>
    </submittedName>
</protein>
<name>A0A1X2ITW7_9FUNG</name>
<dbReference type="STRING" id="90262.A0A1X2ITW7"/>
<gene>
    <name evidence="3" type="ORF">BCR42DRAFT_367932</name>
</gene>
<evidence type="ECO:0000256" key="1">
    <source>
        <dbReference type="ARBA" id="ARBA00022801"/>
    </source>
</evidence>
<dbReference type="InterPro" id="IPR005645">
    <property type="entry name" value="FSH-like_dom"/>
</dbReference>
<accession>A0A1X2ITW7</accession>
<organism evidence="3 4">
    <name type="scientific">Absidia repens</name>
    <dbReference type="NCBI Taxonomy" id="90262"/>
    <lineage>
        <taxon>Eukaryota</taxon>
        <taxon>Fungi</taxon>
        <taxon>Fungi incertae sedis</taxon>
        <taxon>Mucoromycota</taxon>
        <taxon>Mucoromycotina</taxon>
        <taxon>Mucoromycetes</taxon>
        <taxon>Mucorales</taxon>
        <taxon>Cunninghamellaceae</taxon>
        <taxon>Absidia</taxon>
    </lineage>
</organism>
<dbReference type="OrthoDB" id="414698at2759"/>
<dbReference type="GO" id="GO:0016787">
    <property type="term" value="F:hydrolase activity"/>
    <property type="evidence" value="ECO:0007669"/>
    <property type="project" value="UniProtKB-KW"/>
</dbReference>
<dbReference type="EMBL" id="MCGE01000004">
    <property type="protein sequence ID" value="ORZ22213.1"/>
    <property type="molecule type" value="Genomic_DNA"/>
</dbReference>
<dbReference type="PANTHER" id="PTHR48070:SF6">
    <property type="entry name" value="ESTERASE OVCA2"/>
    <property type="match status" value="1"/>
</dbReference>
<dbReference type="Pfam" id="PF03959">
    <property type="entry name" value="FSH1"/>
    <property type="match status" value="1"/>
</dbReference>
<evidence type="ECO:0000259" key="2">
    <source>
        <dbReference type="Pfam" id="PF03959"/>
    </source>
</evidence>
<sequence length="236" mass="25979">MSKLRILCLHGLAQNKTMFMKKTAALMRSVEDSVDLVYVTGPLAVLTPEYSSISMREQSANTEISEENKPYAWWYPQRYKPLLADGTMPGVGESLEFIKTVLIEQGPFDGILGFSQGGCFSACLSVLLEDRSILPDIIPPEFAHPPLKFVIVVAGYIPSEEQGLSSLFSRSSKLKTSSLHIIGDLDTLLSPKEMLQLAGCYENPVVLRHPGGHFVPSISSVKKRLVSFISSFSQLP</sequence>
<keyword evidence="4" id="KW-1185">Reference proteome</keyword>
<dbReference type="Proteomes" id="UP000193560">
    <property type="component" value="Unassembled WGS sequence"/>
</dbReference>
<reference evidence="3 4" key="1">
    <citation type="submission" date="2016-07" db="EMBL/GenBank/DDBJ databases">
        <title>Pervasive Adenine N6-methylation of Active Genes in Fungi.</title>
        <authorList>
            <consortium name="DOE Joint Genome Institute"/>
            <person name="Mondo S.J."/>
            <person name="Dannebaum R.O."/>
            <person name="Kuo R.C."/>
            <person name="Labutti K."/>
            <person name="Haridas S."/>
            <person name="Kuo A."/>
            <person name="Salamov A."/>
            <person name="Ahrendt S.R."/>
            <person name="Lipzen A."/>
            <person name="Sullivan W."/>
            <person name="Andreopoulos W.B."/>
            <person name="Clum A."/>
            <person name="Lindquist E."/>
            <person name="Daum C."/>
            <person name="Ramamoorthy G.K."/>
            <person name="Gryganskyi A."/>
            <person name="Culley D."/>
            <person name="Magnuson J.K."/>
            <person name="James T.Y."/>
            <person name="O'Malley M.A."/>
            <person name="Stajich J.E."/>
            <person name="Spatafora J.W."/>
            <person name="Visel A."/>
            <person name="Grigoriev I.V."/>
        </authorList>
    </citation>
    <scope>NUCLEOTIDE SEQUENCE [LARGE SCALE GENOMIC DNA]</scope>
    <source>
        <strain evidence="3 4">NRRL 1336</strain>
    </source>
</reference>
<dbReference type="GO" id="GO:0005634">
    <property type="term" value="C:nucleus"/>
    <property type="evidence" value="ECO:0007669"/>
    <property type="project" value="TreeGrafter"/>
</dbReference>
<evidence type="ECO:0000313" key="4">
    <source>
        <dbReference type="Proteomes" id="UP000193560"/>
    </source>
</evidence>
<evidence type="ECO:0000313" key="3">
    <source>
        <dbReference type="EMBL" id="ORZ22213.1"/>
    </source>
</evidence>